<keyword evidence="4" id="KW-1185">Reference proteome</keyword>
<keyword evidence="1" id="KW-0547">Nucleotide-binding</keyword>
<dbReference type="SUPFAM" id="SSF50465">
    <property type="entry name" value="EF-Tu/eEF-1alpha/eIF2-gamma C-terminal domain"/>
    <property type="match status" value="1"/>
</dbReference>
<organism evidence="3 4">
    <name type="scientific">Thauera sinica</name>
    <dbReference type="NCBI Taxonomy" id="2665146"/>
    <lineage>
        <taxon>Bacteria</taxon>
        <taxon>Pseudomonadati</taxon>
        <taxon>Pseudomonadota</taxon>
        <taxon>Betaproteobacteria</taxon>
        <taxon>Rhodocyclales</taxon>
        <taxon>Zoogloeaceae</taxon>
        <taxon>Thauera</taxon>
    </lineage>
</organism>
<evidence type="ECO:0000313" key="4">
    <source>
        <dbReference type="Proteomes" id="UP001595974"/>
    </source>
</evidence>
<proteinExistence type="predicted"/>
<dbReference type="Gene3D" id="2.40.30.10">
    <property type="entry name" value="Translation factors"/>
    <property type="match status" value="1"/>
</dbReference>
<evidence type="ECO:0000256" key="2">
    <source>
        <dbReference type="ARBA" id="ARBA00023134"/>
    </source>
</evidence>
<accession>A0ABW1AKM7</accession>
<dbReference type="InterPro" id="IPR009001">
    <property type="entry name" value="Transl_elong_EF1A/Init_IF2_C"/>
</dbReference>
<protein>
    <recommendedName>
        <fullName evidence="5">Translation elongation factor EFTu/EF1A C-terminal domain-containing protein</fullName>
    </recommendedName>
</protein>
<reference evidence="4" key="1">
    <citation type="journal article" date="2019" name="Int. J. Syst. Evol. Microbiol.">
        <title>The Global Catalogue of Microorganisms (GCM) 10K type strain sequencing project: providing services to taxonomists for standard genome sequencing and annotation.</title>
        <authorList>
            <consortium name="The Broad Institute Genomics Platform"/>
            <consortium name="The Broad Institute Genome Sequencing Center for Infectious Disease"/>
            <person name="Wu L."/>
            <person name="Ma J."/>
        </authorList>
    </citation>
    <scope>NUCLEOTIDE SEQUENCE [LARGE SCALE GENOMIC DNA]</scope>
    <source>
        <strain evidence="4">SHR3</strain>
    </source>
</reference>
<evidence type="ECO:0000256" key="1">
    <source>
        <dbReference type="ARBA" id="ARBA00022741"/>
    </source>
</evidence>
<dbReference type="EMBL" id="JBHSOG010000002">
    <property type="protein sequence ID" value="MFC5767753.1"/>
    <property type="molecule type" value="Genomic_DNA"/>
</dbReference>
<evidence type="ECO:0008006" key="5">
    <source>
        <dbReference type="Google" id="ProtNLM"/>
    </source>
</evidence>
<dbReference type="Proteomes" id="UP001595974">
    <property type="component" value="Unassembled WGS sequence"/>
</dbReference>
<comment type="caution">
    <text evidence="3">The sequence shown here is derived from an EMBL/GenBank/DDBJ whole genome shotgun (WGS) entry which is preliminary data.</text>
</comment>
<sequence>MPNIVAKIRFLSTAEGGRSQALPSDTFGCPVFFEGIPELSSHGYDCRILISEVPEPVQPGDEVEKVRMLFLSPDEVLTQVRLGARFTLWEGKTIAYGEVIGIDME</sequence>
<name>A0ABW1AKM7_9RHOO</name>
<keyword evidence="2" id="KW-0342">GTP-binding</keyword>
<dbReference type="RefSeq" id="WP_157748482.1">
    <property type="nucleotide sequence ID" value="NZ_JBHSOG010000002.1"/>
</dbReference>
<evidence type="ECO:0000313" key="3">
    <source>
        <dbReference type="EMBL" id="MFC5767753.1"/>
    </source>
</evidence>
<gene>
    <name evidence="3" type="ORF">ACFPTN_00030</name>
</gene>